<proteinExistence type="predicted"/>
<dbReference type="Proteomes" id="UP000008177">
    <property type="component" value="Unplaced contigs"/>
</dbReference>
<gene>
    <name evidence="1" type="ORF">BofuT4_uP141120.1</name>
</gene>
<name>G2YZ02_BOTF4</name>
<dbReference type="HOGENOM" id="CLU_2830947_0_0_1"/>
<dbReference type="AlphaFoldDB" id="G2YZ02"/>
<evidence type="ECO:0000313" key="1">
    <source>
        <dbReference type="EMBL" id="CCD56850.1"/>
    </source>
</evidence>
<organism evidence="1 2">
    <name type="scientific">Botryotinia fuckeliana (strain T4)</name>
    <name type="common">Noble rot fungus</name>
    <name type="synonym">Botrytis cinerea</name>
    <dbReference type="NCBI Taxonomy" id="999810"/>
    <lineage>
        <taxon>Eukaryota</taxon>
        <taxon>Fungi</taxon>
        <taxon>Dikarya</taxon>
        <taxon>Ascomycota</taxon>
        <taxon>Pezizomycotina</taxon>
        <taxon>Leotiomycetes</taxon>
        <taxon>Helotiales</taxon>
        <taxon>Sclerotiniaceae</taxon>
        <taxon>Botrytis</taxon>
    </lineage>
</organism>
<evidence type="ECO:0000313" key="2">
    <source>
        <dbReference type="Proteomes" id="UP000008177"/>
    </source>
</evidence>
<dbReference type="InParanoid" id="G2YZ02"/>
<sequence length="66" mass="7713">MHENTESVIEHPCNMIDFQDRLYHFNILIRLRSDSSTKLTRIHANGFMGSKFRSPLIIAPSVRLRT</sequence>
<reference evidence="2" key="1">
    <citation type="journal article" date="2011" name="PLoS Genet.">
        <title>Genomic analysis of the necrotrophic fungal pathogens Sclerotinia sclerotiorum and Botrytis cinerea.</title>
        <authorList>
            <person name="Amselem J."/>
            <person name="Cuomo C.A."/>
            <person name="van Kan J.A."/>
            <person name="Viaud M."/>
            <person name="Benito E.P."/>
            <person name="Couloux A."/>
            <person name="Coutinho P.M."/>
            <person name="de Vries R.P."/>
            <person name="Dyer P.S."/>
            <person name="Fillinger S."/>
            <person name="Fournier E."/>
            <person name="Gout L."/>
            <person name="Hahn M."/>
            <person name="Kohn L."/>
            <person name="Lapalu N."/>
            <person name="Plummer K.M."/>
            <person name="Pradier J.M."/>
            <person name="Quevillon E."/>
            <person name="Sharon A."/>
            <person name="Simon A."/>
            <person name="ten Have A."/>
            <person name="Tudzynski B."/>
            <person name="Tudzynski P."/>
            <person name="Wincker P."/>
            <person name="Andrew M."/>
            <person name="Anthouard V."/>
            <person name="Beever R.E."/>
            <person name="Beffa R."/>
            <person name="Benoit I."/>
            <person name="Bouzid O."/>
            <person name="Brault B."/>
            <person name="Chen Z."/>
            <person name="Choquer M."/>
            <person name="Collemare J."/>
            <person name="Cotton P."/>
            <person name="Danchin E.G."/>
            <person name="Da Silva C."/>
            <person name="Gautier A."/>
            <person name="Giraud C."/>
            <person name="Giraud T."/>
            <person name="Gonzalez C."/>
            <person name="Grossetete S."/>
            <person name="Guldener U."/>
            <person name="Henrissat B."/>
            <person name="Howlett B.J."/>
            <person name="Kodira C."/>
            <person name="Kretschmer M."/>
            <person name="Lappartient A."/>
            <person name="Leroch M."/>
            <person name="Levis C."/>
            <person name="Mauceli E."/>
            <person name="Neuveglise C."/>
            <person name="Oeser B."/>
            <person name="Pearson M."/>
            <person name="Poulain J."/>
            <person name="Poussereau N."/>
            <person name="Quesneville H."/>
            <person name="Rascle C."/>
            <person name="Schumacher J."/>
            <person name="Segurens B."/>
            <person name="Sexton A."/>
            <person name="Silva E."/>
            <person name="Sirven C."/>
            <person name="Soanes D.M."/>
            <person name="Talbot N.J."/>
            <person name="Templeton M."/>
            <person name="Yandava C."/>
            <person name="Yarden O."/>
            <person name="Zeng Q."/>
            <person name="Rollins J.A."/>
            <person name="Lebrun M.H."/>
            <person name="Dickman M."/>
        </authorList>
    </citation>
    <scope>NUCLEOTIDE SEQUENCE [LARGE SCALE GENOMIC DNA]</scope>
    <source>
        <strain evidence="2">T4</strain>
    </source>
</reference>
<dbReference type="EMBL" id="FQ790362">
    <property type="protein sequence ID" value="CCD56850.1"/>
    <property type="molecule type" value="Genomic_DNA"/>
</dbReference>
<accession>G2YZ02</accession>
<protein>
    <submittedName>
        <fullName evidence="1">Uncharacterized protein</fullName>
    </submittedName>
</protein>